<proteinExistence type="predicted"/>
<gene>
    <name evidence="1" type="ORF">COLO4_28335</name>
</gene>
<comment type="caution">
    <text evidence="1">The sequence shown here is derived from an EMBL/GenBank/DDBJ whole genome shotgun (WGS) entry which is preliminary data.</text>
</comment>
<name>A0A1R3HLU3_9ROSI</name>
<dbReference type="Proteomes" id="UP000187203">
    <property type="component" value="Unassembled WGS sequence"/>
</dbReference>
<sequence>MLVAHTCATPYVEAYEESYECAFRAFEVDEVLIPPGPSVMSVQMLKKQGWRKYAQGMKEASADCKQNMGLGLGFEATAKDRKIVGEARKQRKAERMGKATTEGKKIDARALYQNFKPFGWDGEDKDQQGQEEEEMDQKMKGLAINAVTEEEPESHPWVYPMAPGEESSLLDGMVKMRISKVKKKKRWIRR</sequence>
<organism evidence="1 2">
    <name type="scientific">Corchorus olitorius</name>
    <dbReference type="NCBI Taxonomy" id="93759"/>
    <lineage>
        <taxon>Eukaryota</taxon>
        <taxon>Viridiplantae</taxon>
        <taxon>Streptophyta</taxon>
        <taxon>Embryophyta</taxon>
        <taxon>Tracheophyta</taxon>
        <taxon>Spermatophyta</taxon>
        <taxon>Magnoliopsida</taxon>
        <taxon>eudicotyledons</taxon>
        <taxon>Gunneridae</taxon>
        <taxon>Pentapetalae</taxon>
        <taxon>rosids</taxon>
        <taxon>malvids</taxon>
        <taxon>Malvales</taxon>
        <taxon>Malvaceae</taxon>
        <taxon>Grewioideae</taxon>
        <taxon>Apeibeae</taxon>
        <taxon>Corchorus</taxon>
    </lineage>
</organism>
<evidence type="ECO:0000313" key="2">
    <source>
        <dbReference type="Proteomes" id="UP000187203"/>
    </source>
</evidence>
<reference evidence="2" key="1">
    <citation type="submission" date="2013-09" db="EMBL/GenBank/DDBJ databases">
        <title>Corchorus olitorius genome sequencing.</title>
        <authorList>
            <person name="Alam M."/>
            <person name="Haque M.S."/>
            <person name="Islam M.S."/>
            <person name="Emdad E.M."/>
            <person name="Islam M.M."/>
            <person name="Ahmed B."/>
            <person name="Halim A."/>
            <person name="Hossen Q.M.M."/>
            <person name="Hossain M.Z."/>
            <person name="Ahmed R."/>
            <person name="Khan M.M."/>
            <person name="Islam R."/>
            <person name="Rashid M.M."/>
            <person name="Khan S.A."/>
            <person name="Rahman M.S."/>
            <person name="Alam M."/>
            <person name="Yahiya A.S."/>
            <person name="Khan M.S."/>
            <person name="Azam M.S."/>
            <person name="Haque T."/>
            <person name="Lashkar M.Z.H."/>
            <person name="Akhand A.I."/>
            <person name="Morshed G."/>
            <person name="Roy S."/>
            <person name="Uddin K.S."/>
            <person name="Rabeya T."/>
            <person name="Hossain A.S."/>
            <person name="Chowdhury A."/>
            <person name="Snigdha A.R."/>
            <person name="Mortoza M.S."/>
            <person name="Matin S.A."/>
            <person name="Hoque S.M.E."/>
            <person name="Islam M.K."/>
            <person name="Roy D.K."/>
            <person name="Haider R."/>
            <person name="Moosa M.M."/>
            <person name="Elias S.M."/>
            <person name="Hasan A.M."/>
            <person name="Jahan S."/>
            <person name="Shafiuddin M."/>
            <person name="Mahmood N."/>
            <person name="Shommy N.S."/>
        </authorList>
    </citation>
    <scope>NUCLEOTIDE SEQUENCE [LARGE SCALE GENOMIC DNA]</scope>
    <source>
        <strain evidence="2">cv. O-4</strain>
    </source>
</reference>
<dbReference type="AlphaFoldDB" id="A0A1R3HLU3"/>
<evidence type="ECO:0000313" key="1">
    <source>
        <dbReference type="EMBL" id="OMO71252.1"/>
    </source>
</evidence>
<accession>A0A1R3HLU3</accession>
<protein>
    <submittedName>
        <fullName evidence="1">Uncharacterized protein</fullName>
    </submittedName>
</protein>
<dbReference type="EMBL" id="AWUE01019845">
    <property type="protein sequence ID" value="OMO71252.1"/>
    <property type="molecule type" value="Genomic_DNA"/>
</dbReference>
<keyword evidence="2" id="KW-1185">Reference proteome</keyword>
<dbReference type="OrthoDB" id="29523at2759"/>